<dbReference type="Gene3D" id="1.10.840.10">
    <property type="entry name" value="Ras guanine-nucleotide exchange factors catalytic domain"/>
    <property type="match status" value="1"/>
</dbReference>
<dbReference type="CDD" id="cd00155">
    <property type="entry name" value="RasGEF"/>
    <property type="match status" value="1"/>
</dbReference>
<feature type="compositionally biased region" description="Polar residues" evidence="3">
    <location>
        <begin position="163"/>
        <end position="172"/>
    </location>
</feature>
<feature type="non-terminal residue" evidence="5">
    <location>
        <position position="1"/>
    </location>
</feature>
<evidence type="ECO:0000313" key="6">
    <source>
        <dbReference type="Proteomes" id="UP001153148"/>
    </source>
</evidence>
<dbReference type="PROSITE" id="PS50009">
    <property type="entry name" value="RASGEF_CAT"/>
    <property type="match status" value="1"/>
</dbReference>
<gene>
    <name evidence="5" type="ORF">TPAB3V08_LOCUS9817</name>
</gene>
<proteinExistence type="predicted"/>
<dbReference type="PANTHER" id="PTHR23113">
    <property type="entry name" value="GUANINE NUCLEOTIDE EXCHANGE FACTOR"/>
    <property type="match status" value="1"/>
</dbReference>
<protein>
    <recommendedName>
        <fullName evidence="4">Ras-GEF domain-containing protein</fullName>
    </recommendedName>
</protein>
<dbReference type="Proteomes" id="UP001153148">
    <property type="component" value="Unassembled WGS sequence"/>
</dbReference>
<evidence type="ECO:0000313" key="5">
    <source>
        <dbReference type="EMBL" id="CAG2062869.1"/>
    </source>
</evidence>
<evidence type="ECO:0000259" key="4">
    <source>
        <dbReference type="PROSITE" id="PS50009"/>
    </source>
</evidence>
<dbReference type="PROSITE" id="PS00720">
    <property type="entry name" value="RASGEF"/>
    <property type="match status" value="1"/>
</dbReference>
<dbReference type="InterPro" id="IPR036964">
    <property type="entry name" value="RASGEF_cat_dom_sf"/>
</dbReference>
<dbReference type="SMART" id="SM00147">
    <property type="entry name" value="RasGEF"/>
    <property type="match status" value="1"/>
</dbReference>
<comment type="caution">
    <text evidence="5">The sequence shown here is derived from an EMBL/GenBank/DDBJ whole genome shotgun (WGS) entry which is preliminary data.</text>
</comment>
<sequence>PTSRCLFRAGVQFKENDHQSKVQENRKSSEGHTEDQVHRSIRGRAREDNPLSDGENDPASSFRSASITTTNLTSTVLQNYYMSRRSIQDSESGGSLSQRTSFQHDSPQNSSKAGVVITSFRQSQRRSSTSTAAAAFAIATSASSNPRDHVSMGAKIPVGRSSVGDTSIRSGSCNRRKESVMSTAATMRVLNVLRHWVSKHSQDFEQDQRMKNLTIEFLDDIIYSPNLLPAEHKAASQLLRLITKEEPESGRVDLSRLLAPPLTRSKENIETLSALEIAEQMTYVDHQIFIAISSEEFLGQAWMKTDKATKAPHIILMTRRFNEMSQLVVSEIVRRSSMTSRIAAIEKWAAVADISRCLHNFNGVLQVCAAFTNSSVFRLKKTWEKVSKTTKQTIEKLQAIVSSDGRFRSLRDALHRCDPPCIPYLGMYLTDLSFIEEGTPNFTDDGLLNFSKMRM</sequence>
<keyword evidence="1 2" id="KW-0344">Guanine-nucleotide releasing factor</keyword>
<feature type="compositionally biased region" description="Polar residues" evidence="3">
    <location>
        <begin position="89"/>
        <end position="112"/>
    </location>
</feature>
<feature type="region of interest" description="Disordered" evidence="3">
    <location>
        <begin position="1"/>
        <end position="66"/>
    </location>
</feature>
<dbReference type="InterPro" id="IPR023578">
    <property type="entry name" value="Ras_GEF_dom_sf"/>
</dbReference>
<dbReference type="PANTHER" id="PTHR23113:SF99">
    <property type="entry name" value="RASGEF DOMAIN-CONTAINING PROTEIN"/>
    <property type="match status" value="1"/>
</dbReference>
<accession>A0ABN7P4S6</accession>
<feature type="compositionally biased region" description="Basic and acidic residues" evidence="3">
    <location>
        <begin position="14"/>
        <end position="49"/>
    </location>
</feature>
<feature type="domain" description="Ras-GEF" evidence="4">
    <location>
        <begin position="273"/>
        <end position="455"/>
    </location>
</feature>
<evidence type="ECO:0000256" key="3">
    <source>
        <dbReference type="SAM" id="MobiDB-lite"/>
    </source>
</evidence>
<dbReference type="Gene3D" id="1.20.870.10">
    <property type="entry name" value="Son of sevenless (SoS) protein Chain: S domain 1"/>
    <property type="match status" value="1"/>
</dbReference>
<dbReference type="InterPro" id="IPR001895">
    <property type="entry name" value="RASGEF_cat_dom"/>
</dbReference>
<dbReference type="InterPro" id="IPR019804">
    <property type="entry name" value="Ras_G-nucl-exch_fac_CS"/>
</dbReference>
<reference evidence="5" key="1">
    <citation type="submission" date="2021-03" db="EMBL/GenBank/DDBJ databases">
        <authorList>
            <person name="Tran Van P."/>
        </authorList>
    </citation>
    <scope>NUCLEOTIDE SEQUENCE</scope>
</reference>
<evidence type="ECO:0000256" key="2">
    <source>
        <dbReference type="PROSITE-ProRule" id="PRU00168"/>
    </source>
</evidence>
<feature type="non-terminal residue" evidence="5">
    <location>
        <position position="455"/>
    </location>
</feature>
<keyword evidence="6" id="KW-1185">Reference proteome</keyword>
<organism evidence="5 6">
    <name type="scientific">Timema podura</name>
    <name type="common">Walking stick</name>
    <dbReference type="NCBI Taxonomy" id="61482"/>
    <lineage>
        <taxon>Eukaryota</taxon>
        <taxon>Metazoa</taxon>
        <taxon>Ecdysozoa</taxon>
        <taxon>Arthropoda</taxon>
        <taxon>Hexapoda</taxon>
        <taxon>Insecta</taxon>
        <taxon>Pterygota</taxon>
        <taxon>Neoptera</taxon>
        <taxon>Polyneoptera</taxon>
        <taxon>Phasmatodea</taxon>
        <taxon>Timematodea</taxon>
        <taxon>Timematoidea</taxon>
        <taxon>Timematidae</taxon>
        <taxon>Timema</taxon>
    </lineage>
</organism>
<dbReference type="EMBL" id="CAJPIN010022817">
    <property type="protein sequence ID" value="CAG2062869.1"/>
    <property type="molecule type" value="Genomic_DNA"/>
</dbReference>
<evidence type="ECO:0000256" key="1">
    <source>
        <dbReference type="ARBA" id="ARBA00022658"/>
    </source>
</evidence>
<name>A0ABN7P4S6_TIMPD</name>
<feature type="region of interest" description="Disordered" evidence="3">
    <location>
        <begin position="88"/>
        <end position="115"/>
    </location>
</feature>
<dbReference type="InterPro" id="IPR008937">
    <property type="entry name" value="Ras-like_GEF"/>
</dbReference>
<dbReference type="Pfam" id="PF00617">
    <property type="entry name" value="RasGEF"/>
    <property type="match status" value="1"/>
</dbReference>
<feature type="region of interest" description="Disordered" evidence="3">
    <location>
        <begin position="144"/>
        <end position="172"/>
    </location>
</feature>
<dbReference type="SUPFAM" id="SSF48366">
    <property type="entry name" value="Ras GEF"/>
    <property type="match status" value="1"/>
</dbReference>